<gene>
    <name evidence="2" type="ORF">H9761_04595</name>
</gene>
<protein>
    <submittedName>
        <fullName evidence="2">Conjugal transfer protein TraX</fullName>
    </submittedName>
</protein>
<organism evidence="2 3">
    <name type="scientific">Candidatus Eisenbergiella merdavium</name>
    <dbReference type="NCBI Taxonomy" id="2838551"/>
    <lineage>
        <taxon>Bacteria</taxon>
        <taxon>Bacillati</taxon>
        <taxon>Bacillota</taxon>
        <taxon>Clostridia</taxon>
        <taxon>Lachnospirales</taxon>
        <taxon>Lachnospiraceae</taxon>
        <taxon>Eisenbergiella</taxon>
    </lineage>
</organism>
<proteinExistence type="predicted"/>
<sequence>MNFGYFHENLYGFLLYSSQFIRRRRSVFSASSYHTCPAAATVSFENRSIPGLLHSRIAFYNGKRGIRLKYVFYLFYPVHLLLLYLIALAMGIAGNPAM</sequence>
<evidence type="ECO:0000313" key="3">
    <source>
        <dbReference type="Proteomes" id="UP000823891"/>
    </source>
</evidence>
<dbReference type="InterPro" id="IPR008875">
    <property type="entry name" value="TraX"/>
</dbReference>
<dbReference type="Proteomes" id="UP000823891">
    <property type="component" value="Unassembled WGS sequence"/>
</dbReference>
<keyword evidence="1" id="KW-1133">Transmembrane helix</keyword>
<evidence type="ECO:0000256" key="1">
    <source>
        <dbReference type="SAM" id="Phobius"/>
    </source>
</evidence>
<name>A0A9D2SQ92_9FIRM</name>
<keyword evidence="1" id="KW-0472">Membrane</keyword>
<feature type="transmembrane region" description="Helical" evidence="1">
    <location>
        <begin position="70"/>
        <end position="93"/>
    </location>
</feature>
<dbReference type="EMBL" id="DWWS01000018">
    <property type="protein sequence ID" value="HJC22966.1"/>
    <property type="molecule type" value="Genomic_DNA"/>
</dbReference>
<reference evidence="2" key="2">
    <citation type="submission" date="2021-04" db="EMBL/GenBank/DDBJ databases">
        <authorList>
            <person name="Gilroy R."/>
        </authorList>
    </citation>
    <scope>NUCLEOTIDE SEQUENCE</scope>
    <source>
        <strain evidence="2">USAMLcec2-132</strain>
    </source>
</reference>
<dbReference type="AlphaFoldDB" id="A0A9D2SQ92"/>
<evidence type="ECO:0000313" key="2">
    <source>
        <dbReference type="EMBL" id="HJC22966.1"/>
    </source>
</evidence>
<keyword evidence="1" id="KW-0812">Transmembrane</keyword>
<comment type="caution">
    <text evidence="2">The sequence shown here is derived from an EMBL/GenBank/DDBJ whole genome shotgun (WGS) entry which is preliminary data.</text>
</comment>
<accession>A0A9D2SQ92</accession>
<reference evidence="2" key="1">
    <citation type="journal article" date="2021" name="PeerJ">
        <title>Extensive microbial diversity within the chicken gut microbiome revealed by metagenomics and culture.</title>
        <authorList>
            <person name="Gilroy R."/>
            <person name="Ravi A."/>
            <person name="Getino M."/>
            <person name="Pursley I."/>
            <person name="Horton D.L."/>
            <person name="Alikhan N.F."/>
            <person name="Baker D."/>
            <person name="Gharbi K."/>
            <person name="Hall N."/>
            <person name="Watson M."/>
            <person name="Adriaenssens E.M."/>
            <person name="Foster-Nyarko E."/>
            <person name="Jarju S."/>
            <person name="Secka A."/>
            <person name="Antonio M."/>
            <person name="Oren A."/>
            <person name="Chaudhuri R.R."/>
            <person name="La Ragione R."/>
            <person name="Hildebrand F."/>
            <person name="Pallen M.J."/>
        </authorList>
    </citation>
    <scope>NUCLEOTIDE SEQUENCE</scope>
    <source>
        <strain evidence="2">USAMLcec2-132</strain>
    </source>
</reference>
<dbReference type="Pfam" id="PF05857">
    <property type="entry name" value="TraX"/>
    <property type="match status" value="1"/>
</dbReference>